<evidence type="ECO:0000256" key="2">
    <source>
        <dbReference type="ARBA" id="ARBA00023002"/>
    </source>
</evidence>
<dbReference type="InterPro" id="IPR046867">
    <property type="entry name" value="AldOxase/xan_DH_MoCoBD2"/>
</dbReference>
<keyword evidence="1" id="KW-0500">Molybdenum</keyword>
<protein>
    <submittedName>
        <fullName evidence="4">Aldehyde oxidase</fullName>
    </submittedName>
</protein>
<dbReference type="GO" id="GO:0005506">
    <property type="term" value="F:iron ion binding"/>
    <property type="evidence" value="ECO:0007669"/>
    <property type="project" value="InterPro"/>
</dbReference>
<dbReference type="PANTHER" id="PTHR11908">
    <property type="entry name" value="XANTHINE DEHYDROGENASE"/>
    <property type="match status" value="1"/>
</dbReference>
<accession>A0A1E8PY29</accession>
<evidence type="ECO:0000259" key="3">
    <source>
        <dbReference type="SMART" id="SM01008"/>
    </source>
</evidence>
<dbReference type="Proteomes" id="UP000178953">
    <property type="component" value="Unassembled WGS sequence"/>
</dbReference>
<dbReference type="Gene3D" id="3.90.1170.50">
    <property type="entry name" value="Aldehyde oxidase/xanthine dehydrogenase, a/b hammerhead"/>
    <property type="match status" value="1"/>
</dbReference>
<dbReference type="InterPro" id="IPR037165">
    <property type="entry name" value="AldOxase/xan_DH_Mopterin-bd_sf"/>
</dbReference>
<dbReference type="AlphaFoldDB" id="A0A1E8PY29"/>
<dbReference type="InterPro" id="IPR008274">
    <property type="entry name" value="AldOxase/xan_DH_MoCoBD1"/>
</dbReference>
<organism evidence="4 5">
    <name type="scientific">Mycolicibacterium grossiae</name>
    <dbReference type="NCBI Taxonomy" id="1552759"/>
    <lineage>
        <taxon>Bacteria</taxon>
        <taxon>Bacillati</taxon>
        <taxon>Actinomycetota</taxon>
        <taxon>Actinomycetes</taxon>
        <taxon>Mycobacteriales</taxon>
        <taxon>Mycobacteriaceae</taxon>
        <taxon>Mycolicibacterium</taxon>
    </lineage>
</organism>
<dbReference type="Pfam" id="PF20256">
    <property type="entry name" value="MoCoBD_2"/>
    <property type="match status" value="1"/>
</dbReference>
<keyword evidence="2" id="KW-0560">Oxidoreductase</keyword>
<dbReference type="InterPro" id="IPR036856">
    <property type="entry name" value="Ald_Oxase/Xan_DH_a/b_sf"/>
</dbReference>
<dbReference type="Pfam" id="PF01315">
    <property type="entry name" value="Ald_Xan_dh_C"/>
    <property type="match status" value="1"/>
</dbReference>
<gene>
    <name evidence="4" type="ORF">BEL07_23955</name>
</gene>
<dbReference type="InterPro" id="IPR000674">
    <property type="entry name" value="Ald_Oxase/Xan_DH_a/b"/>
</dbReference>
<dbReference type="SMART" id="SM01008">
    <property type="entry name" value="Ald_Xan_dh_C"/>
    <property type="match status" value="1"/>
</dbReference>
<evidence type="ECO:0000313" key="5">
    <source>
        <dbReference type="Proteomes" id="UP000178953"/>
    </source>
</evidence>
<evidence type="ECO:0000313" key="4">
    <source>
        <dbReference type="EMBL" id="OFJ51223.1"/>
    </source>
</evidence>
<feature type="domain" description="Aldehyde oxidase/xanthine dehydrogenase a/b hammerhead" evidence="3">
    <location>
        <begin position="19"/>
        <end position="135"/>
    </location>
</feature>
<dbReference type="Pfam" id="PF02738">
    <property type="entry name" value="MoCoBD_1"/>
    <property type="match status" value="1"/>
</dbReference>
<dbReference type="PANTHER" id="PTHR11908:SF132">
    <property type="entry name" value="ALDEHYDE OXIDASE 1-RELATED"/>
    <property type="match status" value="1"/>
</dbReference>
<comment type="caution">
    <text evidence="4">The sequence shown here is derived from an EMBL/GenBank/DDBJ whole genome shotgun (WGS) entry which is preliminary data.</text>
</comment>
<dbReference type="SUPFAM" id="SSF54665">
    <property type="entry name" value="CO dehydrogenase molybdoprotein N-domain-like"/>
    <property type="match status" value="1"/>
</dbReference>
<dbReference type="SUPFAM" id="SSF56003">
    <property type="entry name" value="Molybdenum cofactor-binding domain"/>
    <property type="match status" value="1"/>
</dbReference>
<dbReference type="OrthoDB" id="8428274at2"/>
<name>A0A1E8PY29_9MYCO</name>
<dbReference type="EMBL" id="MCHX01000074">
    <property type="protein sequence ID" value="OFJ51223.1"/>
    <property type="molecule type" value="Genomic_DNA"/>
</dbReference>
<dbReference type="GO" id="GO:0016491">
    <property type="term" value="F:oxidoreductase activity"/>
    <property type="evidence" value="ECO:0007669"/>
    <property type="project" value="UniProtKB-KW"/>
</dbReference>
<dbReference type="InterPro" id="IPR016208">
    <property type="entry name" value="Ald_Oxase/xanthine_DH-like"/>
</dbReference>
<proteinExistence type="predicted"/>
<sequence>MNAAVGRSVTRVEGRDKVTGRAVYTADVAVPDLVHAVLVQTDVPHGRVLEDSLRAVTETAAAAPGVLAVLTPLNCPALHPPPRDLSDDLPLERRPPLADLDVQHVGQHLAVLVADTLENATDAATLVRPSYATRPAVLSARAALDVADDGGDGAVRHGAYRPDHFVKLVEEKLQDRRGPDAAPADGVRVASRFTTDVNAHYPIELSATIASWDGDRLLVHDATRWIGGERHALAAYLGMPEDDIRILSPLVGGAFGSKSFLWMHVALCAVAAREVGRPVKLVLTRAQMFTSTGHRPRTEQDVDLVAAADGTIASTEHHTLTETSTVAHFCEPAGLSARLLYRSPRLVVSHTVGRINAPTPCFMRGPGEAPGLFALEVAMDELAYATGVDPVALRIRNDPRVDQASGRPWSGKHATQCHALGADRFGWSARPPAPRSWRRRGVQVGWGTASATYPGRRMPASCSVTTTADGVHFASATHEVGTGVRTVMTQIAADAAGLPLDAVGFSSGDSSFPEAPYSGASQTTATVGSAVHAAATEWRLRLDRHRPGLGTDPAALVDALRNADAATLADLSFTASSGGPDETGPASQSFGAHFCEVEVDESTGRVTVTRWVAVMDCGRVVNPRLARNQVMGGILFGLGMALLERVPTDPTTAQLIGEYYVPTHADVPEFDVTFVDSPDYALDPVGVRGIGEIGACGVPAAIANAVFHATGRRLRDLPITCEQLMVPFDEAIADRAERPE</sequence>
<keyword evidence="5" id="KW-1185">Reference proteome</keyword>
<dbReference type="Gene3D" id="3.30.365.10">
    <property type="entry name" value="Aldehyde oxidase/xanthine dehydrogenase, molybdopterin binding domain"/>
    <property type="match status" value="4"/>
</dbReference>
<reference evidence="4 5" key="1">
    <citation type="submission" date="2016-09" db="EMBL/GenBank/DDBJ databases">
        <title>genome sequence of Mycobacterium sp. 739 SCH.</title>
        <authorList>
            <person name="Greninger A.L."/>
            <person name="Qin X."/>
            <person name="Jerome K."/>
            <person name="Vora S."/>
            <person name="Quinn K."/>
        </authorList>
    </citation>
    <scope>NUCLEOTIDE SEQUENCE [LARGE SCALE GENOMIC DNA]</scope>
    <source>
        <strain evidence="4 5">SCH</strain>
    </source>
</reference>
<evidence type="ECO:0000256" key="1">
    <source>
        <dbReference type="ARBA" id="ARBA00022505"/>
    </source>
</evidence>